<evidence type="ECO:0000256" key="1">
    <source>
        <dbReference type="ARBA" id="ARBA00010370"/>
    </source>
</evidence>
<feature type="repeat" description="Hemopexin" evidence="14">
    <location>
        <begin position="356"/>
        <end position="401"/>
    </location>
</feature>
<dbReference type="Pfam" id="PF00045">
    <property type="entry name" value="Hemopexin"/>
    <property type="match status" value="2"/>
</dbReference>
<evidence type="ECO:0000256" key="8">
    <source>
        <dbReference type="ARBA" id="ARBA00023049"/>
    </source>
</evidence>
<feature type="repeat" description="Hemopexin" evidence="14">
    <location>
        <begin position="507"/>
        <end position="558"/>
    </location>
</feature>
<dbReference type="GO" id="GO:0008270">
    <property type="term" value="F:zinc ion binding"/>
    <property type="evidence" value="ECO:0007669"/>
    <property type="project" value="InterPro"/>
</dbReference>
<dbReference type="InterPro" id="IPR000585">
    <property type="entry name" value="Hemopexin-like_dom"/>
</dbReference>
<feature type="binding site" evidence="12">
    <location>
        <position position="225"/>
    </location>
    <ligand>
        <name>Ca(2+)</name>
        <dbReference type="ChEBI" id="CHEBI:29108"/>
        <label>3</label>
    </ligand>
</feature>
<gene>
    <name evidence="16" type="ORF">RUM43_000917</name>
</gene>
<dbReference type="InterPro" id="IPR036375">
    <property type="entry name" value="Hemopexin-like_dom_sf"/>
</dbReference>
<evidence type="ECO:0000256" key="14">
    <source>
        <dbReference type="PROSITE-ProRule" id="PRU01011"/>
    </source>
</evidence>
<feature type="domain" description="Peptidase metallopeptidase" evidence="15">
    <location>
        <begin position="149"/>
        <end position="335"/>
    </location>
</feature>
<keyword evidence="5" id="KW-0677">Repeat</keyword>
<feature type="binding site" evidence="12">
    <location>
        <position position="224"/>
    </location>
    <ligand>
        <name>Ca(2+)</name>
        <dbReference type="ChEBI" id="CHEBI:29108"/>
        <label>3</label>
    </ligand>
</feature>
<keyword evidence="9" id="KW-0865">Zymogen</keyword>
<dbReference type="Pfam" id="PF01471">
    <property type="entry name" value="PG_binding_1"/>
    <property type="match status" value="1"/>
</dbReference>
<keyword evidence="7 11" id="KW-0862">Zinc</keyword>
<dbReference type="InterPro" id="IPR036365">
    <property type="entry name" value="PGBD-like_sf"/>
</dbReference>
<keyword evidence="6" id="KW-0378">Hydrolase</keyword>
<dbReference type="EMBL" id="JAWJWE010000001">
    <property type="protein sequence ID" value="KAK6644649.1"/>
    <property type="molecule type" value="Genomic_DNA"/>
</dbReference>
<comment type="similarity">
    <text evidence="1">Belongs to the peptidase M10A family.</text>
</comment>
<feature type="binding site" evidence="12">
    <location>
        <position position="217"/>
    </location>
    <ligand>
        <name>Zn(2+)</name>
        <dbReference type="ChEBI" id="CHEBI:29105"/>
        <label>1</label>
    </ligand>
</feature>
<evidence type="ECO:0000256" key="11">
    <source>
        <dbReference type="PIRSR" id="PIRSR001191-2"/>
    </source>
</evidence>
<dbReference type="GO" id="GO:0004222">
    <property type="term" value="F:metalloendopeptidase activity"/>
    <property type="evidence" value="ECO:0007669"/>
    <property type="project" value="InterPro"/>
</dbReference>
<dbReference type="GO" id="GO:0005615">
    <property type="term" value="C:extracellular space"/>
    <property type="evidence" value="ECO:0007669"/>
    <property type="project" value="TreeGrafter"/>
</dbReference>
<feature type="repeat" description="Hemopexin" evidence="14">
    <location>
        <begin position="402"/>
        <end position="446"/>
    </location>
</feature>
<dbReference type="GO" id="GO:0031012">
    <property type="term" value="C:extracellular matrix"/>
    <property type="evidence" value="ECO:0007669"/>
    <property type="project" value="InterPro"/>
</dbReference>
<feature type="modified residue" description="Phosphotyrosine; by PKDCC" evidence="13">
    <location>
        <position position="435"/>
    </location>
</feature>
<feature type="binding site" evidence="12">
    <location>
        <position position="248"/>
    </location>
    <ligand>
        <name>Ca(2+)</name>
        <dbReference type="ChEBI" id="CHEBI:29108"/>
        <label>1</label>
    </ligand>
</feature>
<keyword evidence="12" id="KW-0106">Calcium</keyword>
<name>A0AAN8XPD3_POLSC</name>
<feature type="binding site" evidence="12">
    <location>
        <position position="248"/>
    </location>
    <ligand>
        <name>Ca(2+)</name>
        <dbReference type="ChEBI" id="CHEBI:29108"/>
        <label>3</label>
    </ligand>
</feature>
<dbReference type="PANTHER" id="PTHR10201">
    <property type="entry name" value="MATRIX METALLOPROTEINASE"/>
    <property type="match status" value="1"/>
</dbReference>
<feature type="binding site" evidence="12">
    <location>
        <position position="453"/>
    </location>
    <ligand>
        <name>Ca(2+)</name>
        <dbReference type="ChEBI" id="CHEBI:29108"/>
        <label>5</label>
    </ligand>
</feature>
<comment type="cofactor">
    <cofactor evidence="12">
        <name>Zn(2+)</name>
        <dbReference type="ChEBI" id="CHEBI:29105"/>
    </cofactor>
    <text evidence="12">Binds 2 Zn(2+) ions per subunit.</text>
</comment>
<evidence type="ECO:0000313" key="17">
    <source>
        <dbReference type="Proteomes" id="UP001372834"/>
    </source>
</evidence>
<dbReference type="SMART" id="SM00120">
    <property type="entry name" value="HX"/>
    <property type="match status" value="4"/>
</dbReference>
<organism evidence="16 17">
    <name type="scientific">Polyplax serrata</name>
    <name type="common">Common mouse louse</name>
    <dbReference type="NCBI Taxonomy" id="468196"/>
    <lineage>
        <taxon>Eukaryota</taxon>
        <taxon>Metazoa</taxon>
        <taxon>Ecdysozoa</taxon>
        <taxon>Arthropoda</taxon>
        <taxon>Hexapoda</taxon>
        <taxon>Insecta</taxon>
        <taxon>Pterygota</taxon>
        <taxon>Neoptera</taxon>
        <taxon>Paraneoptera</taxon>
        <taxon>Psocodea</taxon>
        <taxon>Troctomorpha</taxon>
        <taxon>Phthiraptera</taxon>
        <taxon>Anoplura</taxon>
        <taxon>Polyplacidae</taxon>
        <taxon>Polyplax</taxon>
    </lineage>
</organism>
<feature type="binding site" evidence="12">
    <location>
        <position position="207"/>
    </location>
    <ligand>
        <name>Ca(2+)</name>
        <dbReference type="ChEBI" id="CHEBI:29108"/>
        <label>2</label>
    </ligand>
</feature>
<reference evidence="16 17" key="1">
    <citation type="submission" date="2023-10" db="EMBL/GenBank/DDBJ databases">
        <title>Genomes of two closely related lineages of the louse Polyplax serrata with different host specificities.</title>
        <authorList>
            <person name="Martinu J."/>
            <person name="Tarabai H."/>
            <person name="Stefka J."/>
            <person name="Hypsa V."/>
        </authorList>
    </citation>
    <scope>NUCLEOTIDE SEQUENCE [LARGE SCALE GENOMIC DNA]</scope>
    <source>
        <strain evidence="16">HR10_N</strain>
    </source>
</reference>
<sequence>MGFFFFCPTEVVLRNVLQRIFTSMWLLGLRHLTQPTWRGPVLKKPKLILPLLLLCLCVALADSNSTRFTKAAIYLSKFGYLPPGYTDPSSVNEITMEEFSRAVSDFQWFFGLNITGKLDSSTLVQMSKPRCSVPEKIHRRQKRYRYVDDNSFWPNVDLSYYFYNFSEQVGRHMKHREFEMDIKLSFLYWSNVSDLTFKRTYNRKKADMILLWAKGEHDCDRPFDGVGGELAHGFPPSFGGHVHFDDDEEWSTRVYDGRYTTSLTLPPCPPLSLIQPPLISGTNLIQVATHEIGHAIGLEHSKIEDAIMYPTYNGYVPDFKLHHDDIIGIQSLYGKPFLPRWQKGSRRRTNELCFIYYAIDTIFTDASQRMFIFIGAKYWEVNEKGIVNGYPKKITQNWPGAPTSMNAACNYKSMTLFFKGSKYWMYDKNKLVQGYPKSISKGFKGIPNNIDAAFVFKGNLYFFKDERCNTNPVTKMILDSFYWKYKASTSWVSTPKQKPITNWKYIPENLTAAFVDNQNNYIMLQGRQYYKLDPQTGNLDKDRDFPYPRNFRDWWLDCGGRPERKNHKL</sequence>
<evidence type="ECO:0000256" key="12">
    <source>
        <dbReference type="PIRSR" id="PIRSR621190-2"/>
    </source>
</evidence>
<evidence type="ECO:0000256" key="2">
    <source>
        <dbReference type="ARBA" id="ARBA00022670"/>
    </source>
</evidence>
<evidence type="ECO:0000256" key="9">
    <source>
        <dbReference type="ARBA" id="ARBA00023145"/>
    </source>
</evidence>
<feature type="binding site" evidence="12">
    <location>
        <position position="245"/>
    </location>
    <ligand>
        <name>Ca(2+)</name>
        <dbReference type="ChEBI" id="CHEBI:29108"/>
        <label>3</label>
    </ligand>
</feature>
<dbReference type="InterPro" id="IPR001818">
    <property type="entry name" value="Pept_M10_metallopeptidase"/>
</dbReference>
<dbReference type="Gene3D" id="3.40.390.10">
    <property type="entry name" value="Collagenase (Catalytic Domain)"/>
    <property type="match status" value="1"/>
</dbReference>
<feature type="binding site" evidence="12">
    <location>
        <position position="408"/>
    </location>
    <ligand>
        <name>Ca(2+)</name>
        <dbReference type="ChEBI" id="CHEBI:29108"/>
        <label>5</label>
    </ligand>
</feature>
<dbReference type="GO" id="GO:0030198">
    <property type="term" value="P:extracellular matrix organization"/>
    <property type="evidence" value="ECO:0007669"/>
    <property type="project" value="TreeGrafter"/>
</dbReference>
<dbReference type="InterPro" id="IPR033739">
    <property type="entry name" value="M10A_MMP"/>
</dbReference>
<accession>A0AAN8XPD3</accession>
<dbReference type="InterPro" id="IPR006026">
    <property type="entry name" value="Peptidase_Metallo"/>
</dbReference>
<keyword evidence="8" id="KW-0482">Metalloprotease</keyword>
<dbReference type="SMART" id="SM00235">
    <property type="entry name" value="ZnMc"/>
    <property type="match status" value="1"/>
</dbReference>
<dbReference type="SUPFAM" id="SSF50923">
    <property type="entry name" value="Hemopexin-like domain"/>
    <property type="match status" value="1"/>
</dbReference>
<dbReference type="Proteomes" id="UP001372834">
    <property type="component" value="Unassembled WGS sequence"/>
</dbReference>
<dbReference type="Pfam" id="PF00413">
    <property type="entry name" value="Peptidase_M10"/>
    <property type="match status" value="1"/>
</dbReference>
<dbReference type="InterPro" id="IPR024079">
    <property type="entry name" value="MetalloPept_cat_dom_sf"/>
</dbReference>
<dbReference type="SUPFAM" id="SSF55486">
    <property type="entry name" value="Metalloproteases ('zincins'), catalytic domain"/>
    <property type="match status" value="1"/>
</dbReference>
<evidence type="ECO:0000256" key="6">
    <source>
        <dbReference type="ARBA" id="ARBA00022801"/>
    </source>
</evidence>
<dbReference type="AlphaFoldDB" id="A0AAN8XPD3"/>
<feature type="binding site" evidence="12">
    <location>
        <position position="239"/>
    </location>
    <ligand>
        <name>Ca(2+)</name>
        <dbReference type="ChEBI" id="CHEBI:29108"/>
        <label>2</label>
    </ligand>
</feature>
<evidence type="ECO:0000256" key="10">
    <source>
        <dbReference type="PIRSR" id="PIRSR001191-1"/>
    </source>
</evidence>
<dbReference type="PIRSF" id="PIRSF001191">
    <property type="entry name" value="Peptidase_M10A_matrix"/>
    <property type="match status" value="1"/>
</dbReference>
<evidence type="ECO:0000313" key="16">
    <source>
        <dbReference type="EMBL" id="KAK6644649.1"/>
    </source>
</evidence>
<evidence type="ECO:0000256" key="5">
    <source>
        <dbReference type="ARBA" id="ARBA00022737"/>
    </source>
</evidence>
<keyword evidence="4" id="KW-0732">Signal</keyword>
<dbReference type="PANTHER" id="PTHR10201:SF291">
    <property type="entry name" value="MATRIX METALLOPROTEINASE 1, ISOFORM C-RELATED"/>
    <property type="match status" value="1"/>
</dbReference>
<evidence type="ECO:0000256" key="4">
    <source>
        <dbReference type="ARBA" id="ARBA00022729"/>
    </source>
</evidence>
<evidence type="ECO:0000259" key="15">
    <source>
        <dbReference type="SMART" id="SM00235"/>
    </source>
</evidence>
<evidence type="ECO:0000256" key="7">
    <source>
        <dbReference type="ARBA" id="ARBA00022833"/>
    </source>
</evidence>
<proteinExistence type="inferred from homology"/>
<feature type="binding site" evidence="11">
    <location>
        <position position="294"/>
    </location>
    <ligand>
        <name>Zn(2+)</name>
        <dbReference type="ChEBI" id="CHEBI:29105"/>
        <label>2</label>
        <note>catalytic</note>
    </ligand>
</feature>
<feature type="binding site" evidence="12">
    <location>
        <position position="246"/>
    </location>
    <ligand>
        <name>Ca(2+)</name>
        <dbReference type="ChEBI" id="CHEBI:29108"/>
        <label>1</label>
    </ligand>
</feature>
<dbReference type="PRINTS" id="PR00138">
    <property type="entry name" value="MATRIXIN"/>
</dbReference>
<feature type="binding site" description="in inhibited form" evidence="12">
    <location>
        <position position="131"/>
    </location>
    <ligand>
        <name>Zn(2+)</name>
        <dbReference type="ChEBI" id="CHEBI:29105"/>
        <label>2</label>
        <note>catalytic</note>
    </ligand>
</feature>
<dbReference type="InterPro" id="IPR002477">
    <property type="entry name" value="Peptidoglycan-bd-like"/>
</dbReference>
<dbReference type="InterPro" id="IPR018487">
    <property type="entry name" value="Hemopexin-like_repeat"/>
</dbReference>
<dbReference type="PROSITE" id="PS51642">
    <property type="entry name" value="HEMOPEXIN_2"/>
    <property type="match status" value="3"/>
</dbReference>
<feature type="binding site" evidence="12">
    <location>
        <position position="362"/>
    </location>
    <ligand>
        <name>Ca(2+)</name>
        <dbReference type="ChEBI" id="CHEBI:29108"/>
        <label>5</label>
    </ligand>
</feature>
<keyword evidence="2" id="KW-0645">Protease</keyword>
<evidence type="ECO:0000256" key="13">
    <source>
        <dbReference type="PIRSR" id="PIRSR621190-4"/>
    </source>
</evidence>
<comment type="caution">
    <text evidence="16">The sequence shown here is derived from an EMBL/GenBank/DDBJ whole genome shotgun (WGS) entry which is preliminary data.</text>
</comment>
<dbReference type="InterPro" id="IPR021190">
    <property type="entry name" value="Pept_M10A"/>
</dbReference>
<dbReference type="GO" id="GO:0030574">
    <property type="term" value="P:collagen catabolic process"/>
    <property type="evidence" value="ECO:0007669"/>
    <property type="project" value="TreeGrafter"/>
</dbReference>
<dbReference type="CDD" id="cd00094">
    <property type="entry name" value="HX"/>
    <property type="match status" value="1"/>
</dbReference>
<dbReference type="GO" id="GO:0006508">
    <property type="term" value="P:proteolysis"/>
    <property type="evidence" value="ECO:0007669"/>
    <property type="project" value="UniProtKB-KW"/>
</dbReference>
<feature type="binding site" evidence="12">
    <location>
        <position position="308"/>
    </location>
    <ligand>
        <name>Zn(2+)</name>
        <dbReference type="ChEBI" id="CHEBI:29105"/>
        <label>2</label>
        <note>catalytic</note>
    </ligand>
</feature>
<feature type="binding site" evidence="12">
    <location>
        <position position="360"/>
    </location>
    <ligand>
        <name>Ca(2+)</name>
        <dbReference type="ChEBI" id="CHEBI:29108"/>
        <label>4</label>
    </ligand>
</feature>
<feature type="binding site" evidence="11">
    <location>
        <position position="290"/>
    </location>
    <ligand>
        <name>Zn(2+)</name>
        <dbReference type="ChEBI" id="CHEBI:29105"/>
        <label>2</label>
        <note>catalytic</note>
    </ligand>
</feature>
<feature type="binding site" evidence="11">
    <location>
        <position position="300"/>
    </location>
    <ligand>
        <name>Zn(2+)</name>
        <dbReference type="ChEBI" id="CHEBI:29105"/>
        <label>2</label>
        <note>catalytic</note>
    </ligand>
</feature>
<protein>
    <recommendedName>
        <fullName evidence="15">Peptidase metallopeptidase domain-containing protein</fullName>
    </recommendedName>
</protein>
<keyword evidence="3 11" id="KW-0479">Metal-binding</keyword>
<feature type="binding site" evidence="12">
    <location>
        <position position="243"/>
    </location>
    <ligand>
        <name>Zn(2+)</name>
        <dbReference type="ChEBI" id="CHEBI:29105"/>
        <label>1</label>
    </ligand>
</feature>
<feature type="binding site" evidence="12">
    <location>
        <position position="232"/>
    </location>
    <ligand>
        <name>Zn(2+)</name>
        <dbReference type="ChEBI" id="CHEBI:29105"/>
        <label>1</label>
    </ligand>
</feature>
<feature type="active site" evidence="10">
    <location>
        <position position="291"/>
    </location>
</feature>
<dbReference type="CDD" id="cd04278">
    <property type="entry name" value="ZnMc_MMP"/>
    <property type="match status" value="1"/>
</dbReference>
<evidence type="ECO:0000256" key="3">
    <source>
        <dbReference type="ARBA" id="ARBA00022723"/>
    </source>
</evidence>
<comment type="cofactor">
    <cofactor evidence="12">
        <name>Ca(2+)</name>
        <dbReference type="ChEBI" id="CHEBI:29108"/>
    </cofactor>
    <text evidence="12">Can bind about 5 Ca(2+) ions per subunit.</text>
</comment>
<dbReference type="SUPFAM" id="SSF47090">
    <property type="entry name" value="PGBD-like"/>
    <property type="match status" value="1"/>
</dbReference>
<dbReference type="Gene3D" id="2.110.10.10">
    <property type="entry name" value="Hemopexin-like domain"/>
    <property type="match status" value="2"/>
</dbReference>